<dbReference type="AlphaFoldDB" id="A0A0F3NGL7"/>
<dbReference type="PANTHER" id="PTHR43876:SF7">
    <property type="entry name" value="UBIQUINONE BIOSYNTHESIS MONOOXYGENASE COQ6, MITOCHONDRIAL"/>
    <property type="match status" value="1"/>
</dbReference>
<dbReference type="PRINTS" id="PR00420">
    <property type="entry name" value="RNGMNOXGNASE"/>
</dbReference>
<dbReference type="PANTHER" id="PTHR43876">
    <property type="entry name" value="UBIQUINONE BIOSYNTHESIS MONOOXYGENASE COQ6, MITOCHONDRIAL"/>
    <property type="match status" value="1"/>
</dbReference>
<proteinExistence type="inferred from homology"/>
<dbReference type="PATRIC" id="fig|1359153.3.peg.1088"/>
<dbReference type="GO" id="GO:0016705">
    <property type="term" value="F:oxidoreductase activity, acting on paired donors, with incorporation or reduction of molecular oxygen"/>
    <property type="evidence" value="ECO:0007669"/>
    <property type="project" value="InterPro"/>
</dbReference>
<keyword evidence="4" id="KW-0285">Flavoprotein</keyword>
<dbReference type="PROSITE" id="PS01304">
    <property type="entry name" value="UBIH"/>
    <property type="match status" value="1"/>
</dbReference>
<evidence type="ECO:0000256" key="7">
    <source>
        <dbReference type="ARBA" id="ARBA00023033"/>
    </source>
</evidence>
<dbReference type="UniPathway" id="UPA00232"/>
<dbReference type="Proteomes" id="UP000033385">
    <property type="component" value="Unassembled WGS sequence"/>
</dbReference>
<feature type="domain" description="FAD-binding" evidence="8">
    <location>
        <begin position="5"/>
        <end position="305"/>
    </location>
</feature>
<keyword evidence="6 9" id="KW-0560">Oxidoreductase</keyword>
<dbReference type="NCBIfam" id="TIGR01988">
    <property type="entry name" value="Ubi-OHases"/>
    <property type="match status" value="1"/>
</dbReference>
<dbReference type="InterPro" id="IPR002938">
    <property type="entry name" value="FAD-bd"/>
</dbReference>
<keyword evidence="5" id="KW-0274">FAD</keyword>
<evidence type="ECO:0000256" key="5">
    <source>
        <dbReference type="ARBA" id="ARBA00022827"/>
    </source>
</evidence>
<dbReference type="GO" id="GO:0071949">
    <property type="term" value="F:FAD binding"/>
    <property type="evidence" value="ECO:0007669"/>
    <property type="project" value="InterPro"/>
</dbReference>
<organism evidence="9 10">
    <name type="scientific">Anaplasma phagocytophilum str. ApNP</name>
    <dbReference type="NCBI Taxonomy" id="1359153"/>
    <lineage>
        <taxon>Bacteria</taxon>
        <taxon>Pseudomonadati</taxon>
        <taxon>Pseudomonadota</taxon>
        <taxon>Alphaproteobacteria</taxon>
        <taxon>Rickettsiales</taxon>
        <taxon>Anaplasmataceae</taxon>
        <taxon>Anaplasma</taxon>
        <taxon>phagocytophilum group</taxon>
    </lineage>
</organism>
<evidence type="ECO:0000256" key="3">
    <source>
        <dbReference type="ARBA" id="ARBA00005349"/>
    </source>
</evidence>
<comment type="similarity">
    <text evidence="3">Belongs to the UbiH/COQ6 family.</text>
</comment>
<dbReference type="InterPro" id="IPR036188">
    <property type="entry name" value="FAD/NAD-bd_sf"/>
</dbReference>
<protein>
    <submittedName>
        <fullName evidence="9">Ubiquinone biosynthesis hydroxylase, UbiH/UbiF/VisC/COQ6 family protein</fullName>
        <ecNumber evidence="9">1.14.13.-</ecNumber>
    </submittedName>
</protein>
<comment type="cofactor">
    <cofactor evidence="1">
        <name>FAD</name>
        <dbReference type="ChEBI" id="CHEBI:57692"/>
    </cofactor>
</comment>
<name>A0A0F3NGL7_ANAPH</name>
<sequence length="388" mass="43167">MSNYYDVVILGGGINGVLCAIGLSHKDISVLVVEERDAILDGNQGRVYAFSKRSKEILENFSVWNDGIRSSPIDHIMIYDGNSCSSVHYDRVLVDDQPMGYVVEASEIAKFMHQKLNFDVITSSSCKLFTVKDGFAEIYLSCGKKIYTKLVVCAEGKNSRFRNSLSLKTINHAFGQGFIVCNINHEKHHRNTAIEHFCTNGPSAILPMYGGYSSSIVWTEKYEMAQLIQNLPIEEFTKLLQEKCSDFLGKIEVNSKINCYKTSMSLLKKIFINRAIIIGDAAHAIHPVAGQGLNLGMRDVGILVEIIEKYHKLGSDIGQKFILQEIDNRRLLDNVSMSFVCTGINSIFSNDSAILKVARRAAMSVVEMSPTLKKILMSHAMGISSICK</sequence>
<dbReference type="EMBL" id="LANW01000001">
    <property type="protein sequence ID" value="KJV67203.1"/>
    <property type="molecule type" value="Genomic_DNA"/>
</dbReference>
<comment type="caution">
    <text evidence="9">The sequence shown here is derived from an EMBL/GenBank/DDBJ whole genome shotgun (WGS) entry which is preliminary data.</text>
</comment>
<evidence type="ECO:0000313" key="9">
    <source>
        <dbReference type="EMBL" id="KJV67203.1"/>
    </source>
</evidence>
<dbReference type="Gene3D" id="3.50.50.60">
    <property type="entry name" value="FAD/NAD(P)-binding domain"/>
    <property type="match status" value="2"/>
</dbReference>
<reference evidence="9 10" key="1">
    <citation type="submission" date="2015-01" db="EMBL/GenBank/DDBJ databases">
        <title>Genome Sequencing of Rickettsiales.</title>
        <authorList>
            <person name="Daugherty S.C."/>
            <person name="Su Q."/>
            <person name="Abolude K."/>
            <person name="Beier-Sexton M."/>
            <person name="Carlyon J.A."/>
            <person name="Carter R."/>
            <person name="Day N.P."/>
            <person name="Dumler S.J."/>
            <person name="Dyachenko V."/>
            <person name="Godinez A."/>
            <person name="Kurtti T.J."/>
            <person name="Lichay M."/>
            <person name="Mullins K.E."/>
            <person name="Ott S."/>
            <person name="Pappas-Brown V."/>
            <person name="Paris D.H."/>
            <person name="Patel P."/>
            <person name="Richards A.L."/>
            <person name="Sadzewicz L."/>
            <person name="Sears K."/>
            <person name="Seidman D."/>
            <person name="Sengamalay N."/>
            <person name="Stenos J."/>
            <person name="Tallon L.J."/>
            <person name="Vincent G."/>
            <person name="Fraser C.M."/>
            <person name="Munderloh U."/>
            <person name="Dunning-Hotopp J.C."/>
        </authorList>
    </citation>
    <scope>NUCLEOTIDE SEQUENCE [LARGE SCALE GENOMIC DNA]</scope>
    <source>
        <strain evidence="9 10">ApNP</strain>
    </source>
</reference>
<dbReference type="InterPro" id="IPR010971">
    <property type="entry name" value="UbiH/COQ6"/>
</dbReference>
<evidence type="ECO:0000256" key="1">
    <source>
        <dbReference type="ARBA" id="ARBA00001974"/>
    </source>
</evidence>
<evidence type="ECO:0000256" key="2">
    <source>
        <dbReference type="ARBA" id="ARBA00004749"/>
    </source>
</evidence>
<gene>
    <name evidence="9" type="ORF">APHNP_1059</name>
</gene>
<dbReference type="SUPFAM" id="SSF51905">
    <property type="entry name" value="FAD/NAD(P)-binding domain"/>
    <property type="match status" value="1"/>
</dbReference>
<accession>A0A0F3NGL7</accession>
<keyword evidence="7" id="KW-0503">Monooxygenase</keyword>
<dbReference type="InterPro" id="IPR018168">
    <property type="entry name" value="Ubi_Hdrlase_CS"/>
</dbReference>
<dbReference type="EC" id="1.14.13.-" evidence="9"/>
<dbReference type="GO" id="GO:0006744">
    <property type="term" value="P:ubiquinone biosynthetic process"/>
    <property type="evidence" value="ECO:0007669"/>
    <property type="project" value="UniProtKB-UniPathway"/>
</dbReference>
<dbReference type="InterPro" id="IPR051205">
    <property type="entry name" value="UbiH/COQ6_monooxygenase"/>
</dbReference>
<evidence type="ECO:0000256" key="6">
    <source>
        <dbReference type="ARBA" id="ARBA00023002"/>
    </source>
</evidence>
<evidence type="ECO:0000259" key="8">
    <source>
        <dbReference type="Pfam" id="PF01494"/>
    </source>
</evidence>
<evidence type="ECO:0000313" key="10">
    <source>
        <dbReference type="Proteomes" id="UP000033385"/>
    </source>
</evidence>
<evidence type="ECO:0000256" key="4">
    <source>
        <dbReference type="ARBA" id="ARBA00022630"/>
    </source>
</evidence>
<comment type="pathway">
    <text evidence="2">Cofactor biosynthesis; ubiquinone biosynthesis.</text>
</comment>
<keyword evidence="9" id="KW-0830">Ubiquinone</keyword>
<dbReference type="Pfam" id="PF01494">
    <property type="entry name" value="FAD_binding_3"/>
    <property type="match status" value="1"/>
</dbReference>
<dbReference type="GO" id="GO:0004497">
    <property type="term" value="F:monooxygenase activity"/>
    <property type="evidence" value="ECO:0007669"/>
    <property type="project" value="UniProtKB-KW"/>
</dbReference>